<accession>A0A813KYE1</accession>
<dbReference type="PANTHER" id="PTHR10794">
    <property type="entry name" value="ABHYDROLASE DOMAIN-CONTAINING PROTEIN"/>
    <property type="match status" value="1"/>
</dbReference>
<comment type="caution">
    <text evidence="2">The sequence shown here is derived from an EMBL/GenBank/DDBJ whole genome shotgun (WGS) entry which is preliminary data.</text>
</comment>
<organism evidence="2 3">
    <name type="scientific">Polarella glacialis</name>
    <name type="common">Dinoflagellate</name>
    <dbReference type="NCBI Taxonomy" id="89957"/>
    <lineage>
        <taxon>Eukaryota</taxon>
        <taxon>Sar</taxon>
        <taxon>Alveolata</taxon>
        <taxon>Dinophyceae</taxon>
        <taxon>Suessiales</taxon>
        <taxon>Suessiaceae</taxon>
        <taxon>Polarella</taxon>
    </lineage>
</organism>
<dbReference type="AlphaFoldDB" id="A0A813KYE1"/>
<evidence type="ECO:0000256" key="1">
    <source>
        <dbReference type="ARBA" id="ARBA00010884"/>
    </source>
</evidence>
<dbReference type="SUPFAM" id="SSF53474">
    <property type="entry name" value="alpha/beta-Hydrolases"/>
    <property type="match status" value="1"/>
</dbReference>
<dbReference type="GO" id="GO:0047372">
    <property type="term" value="F:monoacylglycerol lipase activity"/>
    <property type="evidence" value="ECO:0007669"/>
    <property type="project" value="TreeGrafter"/>
</dbReference>
<comment type="similarity">
    <text evidence="1">Belongs to the AB hydrolase superfamily. AB hydrolase 4 family.</text>
</comment>
<dbReference type="InterPro" id="IPR050960">
    <property type="entry name" value="AB_hydrolase_4_sf"/>
</dbReference>
<reference evidence="2" key="1">
    <citation type="submission" date="2021-02" db="EMBL/GenBank/DDBJ databases">
        <authorList>
            <person name="Dougan E. K."/>
            <person name="Rhodes N."/>
            <person name="Thang M."/>
            <person name="Chan C."/>
        </authorList>
    </citation>
    <scope>NUCLEOTIDE SEQUENCE</scope>
</reference>
<dbReference type="EMBL" id="CAJNNW010032489">
    <property type="protein sequence ID" value="CAE8713411.1"/>
    <property type="molecule type" value="Genomic_DNA"/>
</dbReference>
<name>A0A813KYE1_POLGL</name>
<dbReference type="PANTHER" id="PTHR10794:SF63">
    <property type="entry name" value="ALPHA_BETA HYDROLASE 1, ISOFORM A"/>
    <property type="match status" value="1"/>
</dbReference>
<dbReference type="InterPro" id="IPR029058">
    <property type="entry name" value="AB_hydrolase_fold"/>
</dbReference>
<gene>
    <name evidence="2" type="ORF">PGLA2088_LOCUS37514</name>
</gene>
<dbReference type="GO" id="GO:0034338">
    <property type="term" value="F:short-chain carboxylesterase activity"/>
    <property type="evidence" value="ECO:0007669"/>
    <property type="project" value="TreeGrafter"/>
</dbReference>
<evidence type="ECO:0000313" key="3">
    <source>
        <dbReference type="Proteomes" id="UP000626109"/>
    </source>
</evidence>
<proteinExistence type="inferred from homology"/>
<evidence type="ECO:0000313" key="2">
    <source>
        <dbReference type="EMBL" id="CAE8713411.1"/>
    </source>
</evidence>
<evidence type="ECO:0008006" key="4">
    <source>
        <dbReference type="Google" id="ProtNLM"/>
    </source>
</evidence>
<dbReference type="Gene3D" id="3.40.50.1820">
    <property type="entry name" value="alpha/beta hydrolase"/>
    <property type="match status" value="1"/>
</dbReference>
<dbReference type="Proteomes" id="UP000626109">
    <property type="component" value="Unassembled WGS sequence"/>
</dbReference>
<protein>
    <recommendedName>
        <fullName evidence="4">AB hydrolase-1 domain-containing protein</fullName>
    </recommendedName>
</protein>
<sequence length="421" mass="46997">MALVAALQQRWLTGTGASTFQLMIPILGTVLLKLLYNGLFASGRNSPASLRAPSIYGGLAPQMRKILDRMPMLSKPENGPPFLMGPVLQLLIFTVQQQVQEMWATQQYQFVDEHIEVHLDGHESSQDCVVLSWLKCKALPEDAPIVLIAPGLNCSKASLPGTAAYKALRSRGCRVAVFHKRGIGAPLKTPVFHLFGHPSDFQTVIEHIATRWPKAALHLVGYSSGNGLTGSHAALYSDNLPPSVASYALLVGGADYNFAFAPPRRNFWSDVLLDWGLLYFTKQRMLTPNADVLRAADPVGFQRAMTAKKMQELYQVCHKHFSGFPPEQEARINPFSKGCAVLENMRVPLLWVLTEDDPVMPGGPPDFWFEPLRRLEMTALAMFQHGSHLSCFRSWRLDRWVDQLLIEWLDALGMEMESRTT</sequence>